<dbReference type="eggNOG" id="COG4206">
    <property type="taxonomic scope" value="Bacteria"/>
</dbReference>
<evidence type="ECO:0000256" key="1">
    <source>
        <dbReference type="ARBA" id="ARBA00004571"/>
    </source>
</evidence>
<comment type="subcellular location">
    <subcellularLocation>
        <location evidence="1 8">Cell outer membrane</location>
        <topology evidence="1 8">Multi-pass membrane protein</topology>
    </subcellularLocation>
</comment>
<feature type="region of interest" description="Disordered" evidence="10">
    <location>
        <begin position="288"/>
        <end position="321"/>
    </location>
</feature>
<evidence type="ECO:0000256" key="8">
    <source>
        <dbReference type="PROSITE-ProRule" id="PRU01360"/>
    </source>
</evidence>
<dbReference type="Gene3D" id="2.170.130.10">
    <property type="entry name" value="TonB-dependent receptor, plug domain"/>
    <property type="match status" value="1"/>
</dbReference>
<dbReference type="InterPro" id="IPR039426">
    <property type="entry name" value="TonB-dep_rcpt-like"/>
</dbReference>
<evidence type="ECO:0000313" key="14">
    <source>
        <dbReference type="EMBL" id="EED35957.1"/>
    </source>
</evidence>
<dbReference type="GO" id="GO:0015344">
    <property type="term" value="F:siderophore uptake transmembrane transporter activity"/>
    <property type="evidence" value="ECO:0007669"/>
    <property type="project" value="TreeGrafter"/>
</dbReference>
<dbReference type="GO" id="GO:0009279">
    <property type="term" value="C:cell outer membrane"/>
    <property type="evidence" value="ECO:0007669"/>
    <property type="project" value="UniProtKB-SubCell"/>
</dbReference>
<dbReference type="GO" id="GO:0044718">
    <property type="term" value="P:siderophore transmembrane transport"/>
    <property type="evidence" value="ECO:0007669"/>
    <property type="project" value="TreeGrafter"/>
</dbReference>
<dbReference type="PANTHER" id="PTHR30069">
    <property type="entry name" value="TONB-DEPENDENT OUTER MEMBRANE RECEPTOR"/>
    <property type="match status" value="1"/>
</dbReference>
<evidence type="ECO:0000256" key="7">
    <source>
        <dbReference type="ARBA" id="ARBA00023237"/>
    </source>
</evidence>
<reference evidence="15" key="1">
    <citation type="journal article" date="2013" name="BMC Microbiol.">
        <title>Taxonomy and evolution of bacteriochlorophyll a-containing members of the OM60/NOR5 clade of marine gammaproteobacteria: description of Luminiphilus syltensis gen. nov., sp. nov., reclassification of Haliea rubra as Pseudohaliea rubra gen. nov., comb. nov., and emendation of Chromatocurvus halotolerans.</title>
        <authorList>
            <person name="Spring S."/>
            <person name="Riedel T."/>
            <person name="Sproer C."/>
            <person name="Yan S."/>
            <person name="Harder J."/>
            <person name="Fuchs B.M."/>
        </authorList>
    </citation>
    <scope>NUCLEOTIDE SEQUENCE [LARGE SCALE GENOMIC DNA]</scope>
    <source>
        <strain evidence="15">NOR51-B</strain>
    </source>
</reference>
<dbReference type="PANTHER" id="PTHR30069:SF40">
    <property type="entry name" value="TONB-DEPENDENT RECEPTOR NMB0964-RELATED"/>
    <property type="match status" value="1"/>
</dbReference>
<evidence type="ECO:0000256" key="2">
    <source>
        <dbReference type="ARBA" id="ARBA00022448"/>
    </source>
</evidence>
<gene>
    <name evidence="14" type="ORF">NOR51B_1905</name>
</gene>
<evidence type="ECO:0000256" key="9">
    <source>
        <dbReference type="RuleBase" id="RU003357"/>
    </source>
</evidence>
<keyword evidence="5 9" id="KW-0798">TonB box</keyword>
<evidence type="ECO:0000256" key="10">
    <source>
        <dbReference type="SAM" id="MobiDB-lite"/>
    </source>
</evidence>
<accession>B8KTP2</accession>
<evidence type="ECO:0000313" key="15">
    <source>
        <dbReference type="Proteomes" id="UP000004699"/>
    </source>
</evidence>
<dbReference type="Proteomes" id="UP000004699">
    <property type="component" value="Unassembled WGS sequence"/>
</dbReference>
<dbReference type="InterPro" id="IPR037066">
    <property type="entry name" value="Plug_dom_sf"/>
</dbReference>
<name>B8KTP2_9GAMM</name>
<evidence type="ECO:0000256" key="5">
    <source>
        <dbReference type="ARBA" id="ARBA00023077"/>
    </source>
</evidence>
<evidence type="ECO:0000256" key="11">
    <source>
        <dbReference type="SAM" id="SignalP"/>
    </source>
</evidence>
<organism evidence="14 15">
    <name type="scientific">Luminiphilus syltensis NOR5-1B</name>
    <dbReference type="NCBI Taxonomy" id="565045"/>
    <lineage>
        <taxon>Bacteria</taxon>
        <taxon>Pseudomonadati</taxon>
        <taxon>Pseudomonadota</taxon>
        <taxon>Gammaproteobacteria</taxon>
        <taxon>Cellvibrionales</taxon>
        <taxon>Halieaceae</taxon>
        <taxon>Luminiphilus</taxon>
    </lineage>
</organism>
<sequence length="718" mass="78871">MKRDIFCGCLVAAAVTLPAAADDSTTNTPMEHVLVSVPLHKKAAETALPVTVLSGDELRRLVSGTLGETLGDKPGISNSSFGPGVGRPVIRGQSGPRTINLTNGIAAADVSSLSPDHAVGIEPMLAESVEVLRGPSTLLYGGGAIGGVINTLDNRIPGKRIDGLNGAVEYRYDDAPGMNTGVLKLEGGTGDFAFHVSGTFRDFEDLDVPGLAIDESAVEMQEELLGGEHEEGHGEDHDHEEEEFDNSDGFIANTDGDADVLTLGGAYHFGERDFFGLAYNRFETNYGIPPGAHEHGHEEEHDGNQEEHDGEEHVGDVDDEEEETIRIDMKQERYDAQLHMHNLMPGLVDVMRGFLTYTDYQHVELEGVEVGTRFNRETYEGRLELVREGADHGVLGLQWRIDDFEAVGEEAYVPETESSEWGVFYVQDFHTDDWLFEAGGRVDAVERDPSTGSSEDFTSFSLSGTALYSIAPDWNLGISLARSERAPSTEELFSNLNNTGEALVTHAATGIIEIGNTDLDTEVSINADVSLSWHNERSFAELTVFYNTFSDYIFLLNSGEDIDETPVYLYEQDDADFYGVEFESSFELGRIGDGRIEIGIFGDMITGEFDRAGDVPRLPPMRVGSELSWRDEVMGAYVRVLNASDQDNPGDFEPETDGYSRWDAGIDYRVQLSRDSELFAFLKLKNITDEEIRLSTSFLRNYAPQPGESIEAGVRLTF</sequence>
<dbReference type="STRING" id="565045.NOR51B_1905"/>
<keyword evidence="6 8" id="KW-0472">Membrane</keyword>
<feature type="domain" description="TonB-dependent receptor plug" evidence="13">
    <location>
        <begin position="44"/>
        <end position="148"/>
    </location>
</feature>
<dbReference type="HOGENOM" id="CLU_008287_10_1_6"/>
<dbReference type="Pfam" id="PF00593">
    <property type="entry name" value="TonB_dep_Rec_b-barrel"/>
    <property type="match status" value="1"/>
</dbReference>
<comment type="similarity">
    <text evidence="8 9">Belongs to the TonB-dependent receptor family.</text>
</comment>
<evidence type="ECO:0000256" key="6">
    <source>
        <dbReference type="ARBA" id="ARBA00023136"/>
    </source>
</evidence>
<evidence type="ECO:0000256" key="4">
    <source>
        <dbReference type="ARBA" id="ARBA00022692"/>
    </source>
</evidence>
<feature type="compositionally biased region" description="Basic and acidic residues" evidence="10">
    <location>
        <begin position="292"/>
        <end position="316"/>
    </location>
</feature>
<keyword evidence="15" id="KW-1185">Reference proteome</keyword>
<dbReference type="OrthoDB" id="9795928at2"/>
<evidence type="ECO:0000259" key="12">
    <source>
        <dbReference type="Pfam" id="PF00593"/>
    </source>
</evidence>
<feature type="signal peptide" evidence="11">
    <location>
        <begin position="1"/>
        <end position="21"/>
    </location>
</feature>
<dbReference type="SUPFAM" id="SSF56935">
    <property type="entry name" value="Porins"/>
    <property type="match status" value="1"/>
</dbReference>
<dbReference type="AlphaFoldDB" id="B8KTP2"/>
<dbReference type="RefSeq" id="WP_009020702.1">
    <property type="nucleotide sequence ID" value="NZ_DS999411.1"/>
</dbReference>
<dbReference type="InterPro" id="IPR036942">
    <property type="entry name" value="Beta-barrel_TonB_sf"/>
</dbReference>
<dbReference type="InterPro" id="IPR012910">
    <property type="entry name" value="Plug_dom"/>
</dbReference>
<dbReference type="Gene3D" id="2.40.170.20">
    <property type="entry name" value="TonB-dependent receptor, beta-barrel domain"/>
    <property type="match status" value="1"/>
</dbReference>
<evidence type="ECO:0000256" key="3">
    <source>
        <dbReference type="ARBA" id="ARBA00022452"/>
    </source>
</evidence>
<keyword evidence="2 8" id="KW-0813">Transport</keyword>
<keyword evidence="3 8" id="KW-1134">Transmembrane beta strand</keyword>
<evidence type="ECO:0000259" key="13">
    <source>
        <dbReference type="Pfam" id="PF07715"/>
    </source>
</evidence>
<proteinExistence type="inferred from homology"/>
<dbReference type="InterPro" id="IPR000531">
    <property type="entry name" value="Beta-barrel_TonB"/>
</dbReference>
<keyword evidence="4 8" id="KW-0812">Transmembrane</keyword>
<keyword evidence="7 8" id="KW-0998">Cell outer membrane</keyword>
<feature type="chain" id="PRO_5002873452" evidence="11">
    <location>
        <begin position="22"/>
        <end position="718"/>
    </location>
</feature>
<feature type="domain" description="TonB-dependent receptor-like beta-barrel" evidence="12">
    <location>
        <begin position="253"/>
        <end position="671"/>
    </location>
</feature>
<dbReference type="Pfam" id="PF07715">
    <property type="entry name" value="Plug"/>
    <property type="match status" value="1"/>
</dbReference>
<protein>
    <submittedName>
        <fullName evidence="14">TonB-dependent receptor, plug</fullName>
    </submittedName>
</protein>
<keyword evidence="14" id="KW-0675">Receptor</keyword>
<dbReference type="PROSITE" id="PS52016">
    <property type="entry name" value="TONB_DEPENDENT_REC_3"/>
    <property type="match status" value="1"/>
</dbReference>
<dbReference type="EMBL" id="DS999411">
    <property type="protein sequence ID" value="EED35957.1"/>
    <property type="molecule type" value="Genomic_DNA"/>
</dbReference>
<keyword evidence="11" id="KW-0732">Signal</keyword>